<sequence>MLQEIYIAQQRREDLLAEAERERLARRAAEAGGNARARSRGGLLRRVLAQAGHGAAEPQPSSNAGARRAPARHRRARV</sequence>
<comment type="caution">
    <text evidence="2">The sequence shown here is derived from an EMBL/GenBank/DDBJ whole genome shotgun (WGS) entry which is preliminary data.</text>
</comment>
<dbReference type="Proteomes" id="UP000278673">
    <property type="component" value="Unassembled WGS sequence"/>
</dbReference>
<proteinExistence type="predicted"/>
<dbReference type="RefSeq" id="WP_122183393.1">
    <property type="nucleotide sequence ID" value="NZ_RFFJ01000037.1"/>
</dbReference>
<feature type="compositionally biased region" description="Basic residues" evidence="1">
    <location>
        <begin position="69"/>
        <end position="78"/>
    </location>
</feature>
<dbReference type="EMBL" id="RFFJ01000037">
    <property type="protein sequence ID" value="RMI42246.1"/>
    <property type="molecule type" value="Genomic_DNA"/>
</dbReference>
<feature type="region of interest" description="Disordered" evidence="1">
    <location>
        <begin position="47"/>
        <end position="78"/>
    </location>
</feature>
<protein>
    <submittedName>
        <fullName evidence="2">Uncharacterized protein</fullName>
    </submittedName>
</protein>
<organism evidence="2 3">
    <name type="scientific">Streptomyces triticirhizae</name>
    <dbReference type="NCBI Taxonomy" id="2483353"/>
    <lineage>
        <taxon>Bacteria</taxon>
        <taxon>Bacillati</taxon>
        <taxon>Actinomycetota</taxon>
        <taxon>Actinomycetes</taxon>
        <taxon>Kitasatosporales</taxon>
        <taxon>Streptomycetaceae</taxon>
        <taxon>Streptomyces</taxon>
    </lineage>
</organism>
<evidence type="ECO:0000256" key="1">
    <source>
        <dbReference type="SAM" id="MobiDB-lite"/>
    </source>
</evidence>
<keyword evidence="3" id="KW-1185">Reference proteome</keyword>
<accession>A0A3M2LYK8</accession>
<reference evidence="2 3" key="1">
    <citation type="submission" date="2018-10" db="EMBL/GenBank/DDBJ databases">
        <title>Isolation, diversity and antifungal activity of actinobacteria from wheat.</title>
        <authorList>
            <person name="Han C."/>
        </authorList>
    </citation>
    <scope>NUCLEOTIDE SEQUENCE [LARGE SCALE GENOMIC DNA]</scope>
    <source>
        <strain evidence="2 3">NEAU-YY642</strain>
    </source>
</reference>
<name>A0A3M2LYK8_9ACTN</name>
<evidence type="ECO:0000313" key="2">
    <source>
        <dbReference type="EMBL" id="RMI42246.1"/>
    </source>
</evidence>
<evidence type="ECO:0000313" key="3">
    <source>
        <dbReference type="Proteomes" id="UP000278673"/>
    </source>
</evidence>
<dbReference type="AlphaFoldDB" id="A0A3M2LYK8"/>
<gene>
    <name evidence="2" type="ORF">EBN88_09660</name>
</gene>